<dbReference type="AlphaFoldDB" id="A0A2A5AV62"/>
<dbReference type="InterPro" id="IPR008969">
    <property type="entry name" value="CarboxyPept-like_regulatory"/>
</dbReference>
<dbReference type="InterPro" id="IPR008972">
    <property type="entry name" value="Cupredoxin"/>
</dbReference>
<organism evidence="1 2">
    <name type="scientific">SAR86 cluster bacterium</name>
    <dbReference type="NCBI Taxonomy" id="2030880"/>
    <lineage>
        <taxon>Bacteria</taxon>
        <taxon>Pseudomonadati</taxon>
        <taxon>Pseudomonadota</taxon>
        <taxon>Gammaproteobacteria</taxon>
        <taxon>SAR86 cluster</taxon>
    </lineage>
</organism>
<dbReference type="SUPFAM" id="SSF49503">
    <property type="entry name" value="Cupredoxins"/>
    <property type="match status" value="1"/>
</dbReference>
<dbReference type="InterPro" id="IPR034242">
    <property type="entry name" value="MauL"/>
</dbReference>
<name>A0A2A5AV62_9GAMM</name>
<dbReference type="EMBL" id="NVVJ01000043">
    <property type="protein sequence ID" value="PCJ23187.1"/>
    <property type="molecule type" value="Genomic_DNA"/>
</dbReference>
<reference evidence="2" key="1">
    <citation type="submission" date="2017-08" db="EMBL/GenBank/DDBJ databases">
        <title>A dynamic microbial community with high functional redundancy inhabits the cold, oxic subseafloor aquifer.</title>
        <authorList>
            <person name="Tully B.J."/>
            <person name="Wheat C.G."/>
            <person name="Glazer B.T."/>
            <person name="Huber J.A."/>
        </authorList>
    </citation>
    <scope>NUCLEOTIDE SEQUENCE [LARGE SCALE GENOMIC DNA]</scope>
</reference>
<evidence type="ECO:0000313" key="1">
    <source>
        <dbReference type="EMBL" id="PCJ23187.1"/>
    </source>
</evidence>
<dbReference type="CDD" id="cd04221">
    <property type="entry name" value="MauL"/>
    <property type="match status" value="1"/>
</dbReference>
<gene>
    <name evidence="1" type="ORF">COA96_12485</name>
</gene>
<sequence>MAQSVQVRLIDANGEPIKDAVIELFSEDNAEVVSVKYHEAKIDQIDKEFVPGVTIIVAGGSVSFPNGDDILHHVYSFSTAKTFDTPLYGRDDNNQYRETFDKPGVVEIGCNIHDWMLAYIYVGESDKMAISNAQGIAAIAELPAGEYRLKIWHARLSDSEGYVQTITVGENSLTELTVELQLARDRRIRRAPSSNRRRYR</sequence>
<accession>A0A2A5AV62</accession>
<protein>
    <recommendedName>
        <fullName evidence="3">Methylamine utilization protein</fullName>
    </recommendedName>
</protein>
<dbReference type="SUPFAM" id="SSF49464">
    <property type="entry name" value="Carboxypeptidase regulatory domain-like"/>
    <property type="match status" value="1"/>
</dbReference>
<proteinExistence type="predicted"/>
<dbReference type="Gene3D" id="2.60.40.420">
    <property type="entry name" value="Cupredoxins - blue copper proteins"/>
    <property type="match status" value="1"/>
</dbReference>
<dbReference type="Proteomes" id="UP000218327">
    <property type="component" value="Unassembled WGS sequence"/>
</dbReference>
<comment type="caution">
    <text evidence="1">The sequence shown here is derived from an EMBL/GenBank/DDBJ whole genome shotgun (WGS) entry which is preliminary data.</text>
</comment>
<evidence type="ECO:0000313" key="2">
    <source>
        <dbReference type="Proteomes" id="UP000218327"/>
    </source>
</evidence>
<evidence type="ECO:0008006" key="3">
    <source>
        <dbReference type="Google" id="ProtNLM"/>
    </source>
</evidence>